<dbReference type="RefSeq" id="WP_346143417.1">
    <property type="nucleotide sequence ID" value="NZ_BAAAUA010000013.1"/>
</dbReference>
<evidence type="ECO:0008006" key="3">
    <source>
        <dbReference type="Google" id="ProtNLM"/>
    </source>
</evidence>
<organism evidence="1 2">
    <name type="scientific">Kitasatospora cinereorecta</name>
    <dbReference type="NCBI Taxonomy" id="285560"/>
    <lineage>
        <taxon>Bacteria</taxon>
        <taxon>Bacillati</taxon>
        <taxon>Actinomycetota</taxon>
        <taxon>Actinomycetes</taxon>
        <taxon>Kitasatosporales</taxon>
        <taxon>Streptomycetaceae</taxon>
        <taxon>Kitasatospora</taxon>
    </lineage>
</organism>
<name>A0ABW0V923_9ACTN</name>
<evidence type="ECO:0000313" key="1">
    <source>
        <dbReference type="EMBL" id="MFC5641359.1"/>
    </source>
</evidence>
<dbReference type="EMBL" id="JBHSOC010000011">
    <property type="protein sequence ID" value="MFC5641359.1"/>
    <property type="molecule type" value="Genomic_DNA"/>
</dbReference>
<comment type="caution">
    <text evidence="1">The sequence shown here is derived from an EMBL/GenBank/DDBJ whole genome shotgun (WGS) entry which is preliminary data.</text>
</comment>
<dbReference type="InterPro" id="IPR013783">
    <property type="entry name" value="Ig-like_fold"/>
</dbReference>
<dbReference type="Gene3D" id="2.60.40.10">
    <property type="entry name" value="Immunoglobulins"/>
    <property type="match status" value="1"/>
</dbReference>
<keyword evidence="2" id="KW-1185">Reference proteome</keyword>
<accession>A0ABW0V923</accession>
<sequence>MAIHLRVYSPSGPLLGLLPYPSDLKVQSEHNGPGALTFSYARNAPGAALLSGDDPRIALVIDGTERPERYLLEDDGDDPADGGGEARPVQVGCRGSLALMERALIYPAGHTPGAPVIGLDPHFPFVNASPGAIIATLLQRARARGALPEVTWDFTSATDSAGRPWPTTYTAQYDAGGDLLKTVQAITGAGWADVRMEGYRLRAYVPDTVCATDHPGIVLYLGRDVLKGPRQRSRRTVRSHLLAAGDGGALAEVVDATAAARFGRREAFDGRGGITDAATLVELARVTLGGMTSAAEGFTIELDPAATQHRPGIDYQPGDYIRYDQRRTDPATLELLRVRTIATTYDEGGQPTSSLELNDVFVEQRIRIQRRLDALTNGAASASRTPLPPLGDRNDTVAPKAPAAVLVGSWAYLDSEGQQQAALAVSWPKVTDNADGTVYDDAGNYYVSYLLPGLPIGGQASQWSPEQAVNGTVAHYDQLPAGQRVQARVRTVDASGNSSGWQLSEEIILATDTTPPPVPSKPVLARLIGGIRATWDGRGAQGEAMPADFAALEVHASTAAGFTPTAATVVDRLTGAAAAPVTGLNYGTTYYLKFRAVDRAGNASAPSAEVSAIPDMVIGSDLADKILTAGKWADVERASLQTSFFTGFASDDPRWVKTSGDADAAWSTAARPDAPTGARALVASKVLRLEWSENLLLDPTVLYRMSVRVRQTAGTACKITAGLTGIAADGLTRINTAGTNAVDLPFTVAANATPLTPGGGWVTLTGFLKGYGPAAGPFWTTQPDPQRPTSLHPNVRYVRPHLLLNVDGGAAAVTEIDMLTLEALEFPANIIGAVQIADATIVGAKIALATIQDANIGTVSASKLTVGQLKADVTVSARIKTAESGARVELNSGGIGAWNADGVQTVSIAAANGSVKIVGGLSSGVTGQRIEINPGGGLPEIRFFPTNGSNYAFINAIGGNNGAAYIGLNSGTFPANGQTAAYRLYLTEYVSALETIRTDSQMPWGGAVRMNATEGAALAYILEDKVHSYVTAQSWGPTFGRRNDDGSSSEIWLDNAALQYKGTWPNYWYAEPDRGLFTGTVQQNNWAAMSLGFGPTMNSDMVPIVTLRDSRALRKWQVTASSRTGFTIGLESASPDGSVGFWAFRI</sequence>
<dbReference type="Proteomes" id="UP001596066">
    <property type="component" value="Unassembled WGS sequence"/>
</dbReference>
<reference evidence="2" key="1">
    <citation type="journal article" date="2019" name="Int. J. Syst. Evol. Microbiol.">
        <title>The Global Catalogue of Microorganisms (GCM) 10K type strain sequencing project: providing services to taxonomists for standard genome sequencing and annotation.</title>
        <authorList>
            <consortium name="The Broad Institute Genomics Platform"/>
            <consortium name="The Broad Institute Genome Sequencing Center for Infectious Disease"/>
            <person name="Wu L."/>
            <person name="Ma J."/>
        </authorList>
    </citation>
    <scope>NUCLEOTIDE SEQUENCE [LARGE SCALE GENOMIC DNA]</scope>
    <source>
        <strain evidence="2">CGMCC 4.1622</strain>
    </source>
</reference>
<gene>
    <name evidence="1" type="ORF">ACFPZF_08285</name>
</gene>
<proteinExistence type="predicted"/>
<evidence type="ECO:0000313" key="2">
    <source>
        <dbReference type="Proteomes" id="UP001596066"/>
    </source>
</evidence>
<protein>
    <recommendedName>
        <fullName evidence="3">Fibronectin type-III domain-containing protein</fullName>
    </recommendedName>
</protein>